<keyword evidence="4 7" id="KW-0704">Schiff base</keyword>
<dbReference type="SUPFAM" id="SSF51569">
    <property type="entry name" value="Aldolase"/>
    <property type="match status" value="1"/>
</dbReference>
<evidence type="ECO:0000256" key="1">
    <source>
        <dbReference type="ARBA" id="ARBA00010936"/>
    </source>
</evidence>
<reference evidence="9" key="1">
    <citation type="submission" date="2015-01" db="EMBL/GenBank/DDBJ databases">
        <authorList>
            <person name="Manzoor Shahid"/>
            <person name="Zubair Saima"/>
        </authorList>
    </citation>
    <scope>NUCLEOTIDE SEQUENCE [LARGE SCALE GENOMIC DNA]</scope>
    <source>
        <strain evidence="9">Sp3</strain>
    </source>
</reference>
<dbReference type="GO" id="GO:0006018">
    <property type="term" value="P:2-deoxyribose 1-phosphate catabolic process"/>
    <property type="evidence" value="ECO:0007669"/>
    <property type="project" value="UniProtKB-UniRule"/>
</dbReference>
<dbReference type="RefSeq" id="WP_044664980.1">
    <property type="nucleotide sequence ID" value="NZ_CDRZ01000223.1"/>
</dbReference>
<evidence type="ECO:0000256" key="2">
    <source>
        <dbReference type="ARBA" id="ARBA00022490"/>
    </source>
</evidence>
<keyword evidence="3 7" id="KW-0456">Lyase</keyword>
<dbReference type="EMBL" id="CDRZ01000223">
    <property type="protein sequence ID" value="CEO88926.1"/>
    <property type="molecule type" value="Genomic_DNA"/>
</dbReference>
<dbReference type="PIRSF" id="PIRSF001357">
    <property type="entry name" value="DeoC"/>
    <property type="match status" value="1"/>
</dbReference>
<dbReference type="AlphaFoldDB" id="A0A0B7MLT7"/>
<dbReference type="Proteomes" id="UP000046155">
    <property type="component" value="Unassembled WGS sequence"/>
</dbReference>
<dbReference type="FunFam" id="3.20.20.70:FF:000044">
    <property type="entry name" value="Deoxyribose-phosphate aldolase"/>
    <property type="match status" value="1"/>
</dbReference>
<dbReference type="PANTHER" id="PTHR10889:SF1">
    <property type="entry name" value="DEOXYRIBOSE-PHOSPHATE ALDOLASE"/>
    <property type="match status" value="1"/>
</dbReference>
<protein>
    <recommendedName>
        <fullName evidence="7">Deoxyribose-phosphate aldolase</fullName>
        <shortName evidence="7">DERA</shortName>
        <ecNumber evidence="7">4.1.2.4</ecNumber>
    </recommendedName>
    <alternativeName>
        <fullName evidence="7">2-deoxy-D-ribose 5-phosphate aldolase</fullName>
    </alternativeName>
    <alternativeName>
        <fullName evidence="7">Phosphodeoxyriboaldolase</fullName>
        <shortName evidence="7">Deoxyriboaldolase</shortName>
    </alternativeName>
</protein>
<dbReference type="InterPro" id="IPR028581">
    <property type="entry name" value="DeoC_typeI"/>
</dbReference>
<feature type="active site" description="Proton donor/acceptor" evidence="7">
    <location>
        <position position="91"/>
    </location>
</feature>
<evidence type="ECO:0000256" key="4">
    <source>
        <dbReference type="ARBA" id="ARBA00023270"/>
    </source>
</evidence>
<keyword evidence="9" id="KW-1185">Reference proteome</keyword>
<dbReference type="InterPro" id="IPR002915">
    <property type="entry name" value="DeoC/FbaB/LacD_aldolase"/>
</dbReference>
<dbReference type="EC" id="4.1.2.4" evidence="7"/>
<feature type="active site" description="Schiff-base intermediate with acetaldehyde" evidence="7">
    <location>
        <position position="161"/>
    </location>
</feature>
<dbReference type="Pfam" id="PF01791">
    <property type="entry name" value="DeoC"/>
    <property type="match status" value="1"/>
</dbReference>
<evidence type="ECO:0000256" key="5">
    <source>
        <dbReference type="ARBA" id="ARBA00048791"/>
    </source>
</evidence>
<organism evidence="8 9">
    <name type="scientific">Syntrophaceticus schinkii</name>
    <dbReference type="NCBI Taxonomy" id="499207"/>
    <lineage>
        <taxon>Bacteria</taxon>
        <taxon>Bacillati</taxon>
        <taxon>Bacillota</taxon>
        <taxon>Clostridia</taxon>
        <taxon>Thermoanaerobacterales</taxon>
        <taxon>Thermoanaerobacterales Family III. Incertae Sedis</taxon>
        <taxon>Syntrophaceticus</taxon>
    </lineage>
</organism>
<comment type="similarity">
    <text evidence="1 7">Belongs to the DeoC/FbaB aldolase family. DeoC type 1 subfamily.</text>
</comment>
<dbReference type="OrthoDB" id="9778711at2"/>
<dbReference type="InterPro" id="IPR013785">
    <property type="entry name" value="Aldolase_TIM"/>
</dbReference>
<dbReference type="GO" id="GO:0016052">
    <property type="term" value="P:carbohydrate catabolic process"/>
    <property type="evidence" value="ECO:0007669"/>
    <property type="project" value="TreeGrafter"/>
</dbReference>
<comment type="function">
    <text evidence="6 7">Catalyzes a reversible aldol reaction between acetaldehyde and D-glyceraldehyde 3-phosphate to generate 2-deoxy-D-ribose 5-phosphate.</text>
</comment>
<feature type="active site" description="Proton donor/acceptor" evidence="7">
    <location>
        <position position="190"/>
    </location>
</feature>
<evidence type="ECO:0000256" key="7">
    <source>
        <dbReference type="HAMAP-Rule" id="MF_00114"/>
    </source>
</evidence>
<keyword evidence="2 7" id="KW-0963">Cytoplasm</keyword>
<name>A0A0B7MLT7_9FIRM</name>
<evidence type="ECO:0000313" key="8">
    <source>
        <dbReference type="EMBL" id="CEO88926.1"/>
    </source>
</evidence>
<comment type="subcellular location">
    <subcellularLocation>
        <location evidence="7">Cytoplasm</location>
    </subcellularLocation>
</comment>
<dbReference type="UniPathway" id="UPA00002">
    <property type="reaction ID" value="UER00468"/>
</dbReference>
<dbReference type="CDD" id="cd00959">
    <property type="entry name" value="DeoC"/>
    <property type="match status" value="1"/>
</dbReference>
<dbReference type="Gene3D" id="3.20.20.70">
    <property type="entry name" value="Aldolase class I"/>
    <property type="match status" value="1"/>
</dbReference>
<proteinExistence type="inferred from homology"/>
<dbReference type="GO" id="GO:0009264">
    <property type="term" value="P:deoxyribonucleotide catabolic process"/>
    <property type="evidence" value="ECO:0007669"/>
    <property type="project" value="UniProtKB-UniRule"/>
</dbReference>
<dbReference type="GO" id="GO:0005737">
    <property type="term" value="C:cytoplasm"/>
    <property type="evidence" value="ECO:0007669"/>
    <property type="project" value="UniProtKB-SubCell"/>
</dbReference>
<dbReference type="SMART" id="SM01133">
    <property type="entry name" value="DeoC"/>
    <property type="match status" value="1"/>
</dbReference>
<evidence type="ECO:0000256" key="3">
    <source>
        <dbReference type="ARBA" id="ARBA00023239"/>
    </source>
</evidence>
<gene>
    <name evidence="7 8" type="primary">deoC</name>
    <name evidence="8" type="ORF">SSCH_30030</name>
</gene>
<evidence type="ECO:0000256" key="6">
    <source>
        <dbReference type="ARBA" id="ARBA00056337"/>
    </source>
</evidence>
<comment type="catalytic activity">
    <reaction evidence="5 7">
        <text>2-deoxy-D-ribose 5-phosphate = D-glyceraldehyde 3-phosphate + acetaldehyde</text>
        <dbReference type="Rhea" id="RHEA:12821"/>
        <dbReference type="ChEBI" id="CHEBI:15343"/>
        <dbReference type="ChEBI" id="CHEBI:59776"/>
        <dbReference type="ChEBI" id="CHEBI:62877"/>
        <dbReference type="EC" id="4.1.2.4"/>
    </reaction>
</comment>
<dbReference type="PANTHER" id="PTHR10889">
    <property type="entry name" value="DEOXYRIBOSE-PHOSPHATE ALDOLASE"/>
    <property type="match status" value="1"/>
</dbReference>
<dbReference type="InterPro" id="IPR011343">
    <property type="entry name" value="DeoC"/>
</dbReference>
<evidence type="ECO:0000313" key="9">
    <source>
        <dbReference type="Proteomes" id="UP000046155"/>
    </source>
</evidence>
<dbReference type="HAMAP" id="MF_00114">
    <property type="entry name" value="DeoC_type1"/>
    <property type="match status" value="1"/>
</dbReference>
<dbReference type="NCBIfam" id="TIGR00126">
    <property type="entry name" value="deoC"/>
    <property type="match status" value="1"/>
</dbReference>
<dbReference type="GO" id="GO:0004139">
    <property type="term" value="F:deoxyribose-phosphate aldolase activity"/>
    <property type="evidence" value="ECO:0007669"/>
    <property type="project" value="UniProtKB-UniRule"/>
</dbReference>
<comment type="pathway">
    <text evidence="7">Carbohydrate degradation; 2-deoxy-D-ribose 1-phosphate degradation; D-glyceraldehyde 3-phosphate and acetaldehyde from 2-deoxy-alpha-D-ribose 1-phosphate: step 2/2.</text>
</comment>
<sequence length="222" mass="23884">MRDELAKYIEHTLLLPQAVESDYERLCREALEYEFHGVCVPPSRVRLACSILDGSDVRVVTVVGFPLGFQTTAAKVFEAENALAEGAQELDLVINIGLLKEGLWTAVEQEISSIVRAAERAADSGEESPVIKVIIETCYLTDKEKSTAAQIIHAAGADFVKTSTGFGPQGASVEDVALLHETVRGELRIKAAGGIRTRDHAMALVKAGAVRLGTSRGPDLIK</sequence>
<accession>A0A0B7MLT7</accession>